<feature type="binding site" evidence="6">
    <location>
        <position position="102"/>
    </location>
    <ligand>
        <name>S-adenosyl-L-methionine</name>
        <dbReference type="ChEBI" id="CHEBI:59789"/>
    </ligand>
</feature>
<feature type="binding site" evidence="6">
    <location>
        <position position="51"/>
    </location>
    <ligand>
        <name>S-adenosyl-L-methionine</name>
        <dbReference type="ChEBI" id="CHEBI:59789"/>
    </ligand>
</feature>
<feature type="binding site" evidence="6">
    <location>
        <position position="74"/>
    </location>
    <ligand>
        <name>S-adenosyl-L-methionine</name>
        <dbReference type="ChEBI" id="CHEBI:59789"/>
    </ligand>
</feature>
<dbReference type="InterPro" id="IPR023397">
    <property type="entry name" value="SAM-dep_MeTrfase_MraW_recog"/>
</dbReference>
<keyword evidence="4 6" id="KW-0808">Transferase</keyword>
<evidence type="ECO:0000256" key="4">
    <source>
        <dbReference type="ARBA" id="ARBA00022679"/>
    </source>
</evidence>
<dbReference type="GO" id="GO:0005737">
    <property type="term" value="C:cytoplasm"/>
    <property type="evidence" value="ECO:0007669"/>
    <property type="project" value="UniProtKB-SubCell"/>
</dbReference>
<accession>A0A0G1WDC0</accession>
<dbReference type="AlphaFoldDB" id="A0A0G1WDC0"/>
<keyword evidence="5 6" id="KW-0949">S-adenosyl-L-methionine</keyword>
<dbReference type="InterPro" id="IPR002903">
    <property type="entry name" value="RsmH"/>
</dbReference>
<comment type="catalytic activity">
    <reaction evidence="6">
        <text>cytidine(1402) in 16S rRNA + S-adenosyl-L-methionine = N(4)-methylcytidine(1402) in 16S rRNA + S-adenosyl-L-homocysteine + H(+)</text>
        <dbReference type="Rhea" id="RHEA:42928"/>
        <dbReference type="Rhea" id="RHEA-COMP:10286"/>
        <dbReference type="Rhea" id="RHEA-COMP:10287"/>
        <dbReference type="ChEBI" id="CHEBI:15378"/>
        <dbReference type="ChEBI" id="CHEBI:57856"/>
        <dbReference type="ChEBI" id="CHEBI:59789"/>
        <dbReference type="ChEBI" id="CHEBI:74506"/>
        <dbReference type="ChEBI" id="CHEBI:82748"/>
        <dbReference type="EC" id="2.1.1.199"/>
    </reaction>
</comment>
<keyword evidence="3 6" id="KW-0489">Methyltransferase</keyword>
<dbReference type="Pfam" id="PF01795">
    <property type="entry name" value="Methyltransf_5"/>
    <property type="match status" value="1"/>
</dbReference>
<name>A0A0G1WDC0_9BACT</name>
<dbReference type="Gene3D" id="3.40.50.150">
    <property type="entry name" value="Vaccinia Virus protein VP39"/>
    <property type="match status" value="1"/>
</dbReference>
<dbReference type="Gene3D" id="1.10.150.170">
    <property type="entry name" value="Putative methyltransferase TM0872, insert domain"/>
    <property type="match status" value="1"/>
</dbReference>
<keyword evidence="2 6" id="KW-0698">rRNA processing</keyword>
<dbReference type="Proteomes" id="UP000033882">
    <property type="component" value="Unassembled WGS sequence"/>
</dbReference>
<dbReference type="PIRSF" id="PIRSF004486">
    <property type="entry name" value="MraW"/>
    <property type="match status" value="1"/>
</dbReference>
<dbReference type="HAMAP" id="MF_01007">
    <property type="entry name" value="16SrRNA_methyltr_H"/>
    <property type="match status" value="1"/>
</dbReference>
<evidence type="ECO:0000256" key="3">
    <source>
        <dbReference type="ARBA" id="ARBA00022603"/>
    </source>
</evidence>
<dbReference type="GO" id="GO:0071424">
    <property type="term" value="F:rRNA (cytosine-N4-)-methyltransferase activity"/>
    <property type="evidence" value="ECO:0007669"/>
    <property type="project" value="UniProtKB-UniRule"/>
</dbReference>
<evidence type="ECO:0000313" key="8">
    <source>
        <dbReference type="Proteomes" id="UP000033882"/>
    </source>
</evidence>
<dbReference type="PANTHER" id="PTHR11265:SF0">
    <property type="entry name" value="12S RRNA N4-METHYLCYTIDINE METHYLTRANSFERASE"/>
    <property type="match status" value="1"/>
</dbReference>
<protein>
    <recommendedName>
        <fullName evidence="6">Ribosomal RNA small subunit methyltransferase H</fullName>
        <ecNumber evidence="6">2.1.1.199</ecNumber>
    </recommendedName>
    <alternativeName>
        <fullName evidence="6">16S rRNA m(4)C1402 methyltransferase</fullName>
    </alternativeName>
    <alternativeName>
        <fullName evidence="6">rRNA (cytosine-N(4)-)-methyltransferase RsmH</fullName>
    </alternativeName>
</protein>
<feature type="binding site" evidence="6">
    <location>
        <position position="95"/>
    </location>
    <ligand>
        <name>S-adenosyl-L-methionine</name>
        <dbReference type="ChEBI" id="CHEBI:59789"/>
    </ligand>
</feature>
<dbReference type="EMBL" id="LCPB01000032">
    <property type="protein sequence ID" value="KKU88333.1"/>
    <property type="molecule type" value="Genomic_DNA"/>
</dbReference>
<dbReference type="InterPro" id="IPR029063">
    <property type="entry name" value="SAM-dependent_MTases_sf"/>
</dbReference>
<dbReference type="PANTHER" id="PTHR11265">
    <property type="entry name" value="S-ADENOSYL-METHYLTRANSFERASE MRAW"/>
    <property type="match status" value="1"/>
</dbReference>
<dbReference type="SUPFAM" id="SSF53335">
    <property type="entry name" value="S-adenosyl-L-methionine-dependent methyltransferases"/>
    <property type="match status" value="1"/>
</dbReference>
<gene>
    <name evidence="6" type="primary">rsmH</name>
    <name evidence="7" type="ORF">UY19_C0032G0006</name>
</gene>
<dbReference type="NCBIfam" id="TIGR00006">
    <property type="entry name" value="16S rRNA (cytosine(1402)-N(4))-methyltransferase RsmH"/>
    <property type="match status" value="1"/>
</dbReference>
<dbReference type="SUPFAM" id="SSF81799">
    <property type="entry name" value="Putative methyltransferase TM0872, insert domain"/>
    <property type="match status" value="1"/>
</dbReference>
<dbReference type="EC" id="2.1.1.199" evidence="6"/>
<evidence type="ECO:0000256" key="5">
    <source>
        <dbReference type="ARBA" id="ARBA00022691"/>
    </source>
</evidence>
<comment type="similarity">
    <text evidence="1 6">Belongs to the methyltransferase superfamily. RsmH family.</text>
</comment>
<comment type="caution">
    <text evidence="7">The sequence shown here is derived from an EMBL/GenBank/DDBJ whole genome shotgun (WGS) entry which is preliminary data.</text>
</comment>
<feature type="binding site" evidence="6">
    <location>
        <begin position="31"/>
        <end position="33"/>
    </location>
    <ligand>
        <name>S-adenosyl-L-methionine</name>
        <dbReference type="ChEBI" id="CHEBI:59789"/>
    </ligand>
</feature>
<dbReference type="GO" id="GO:0070475">
    <property type="term" value="P:rRNA base methylation"/>
    <property type="evidence" value="ECO:0007669"/>
    <property type="project" value="UniProtKB-UniRule"/>
</dbReference>
<sequence>MPHVPVLLDEVIAMLDPKRGEFFVDGTFGAGGHSTAILEKIGLNGNLFALDWDESNVSKPIIPDSRFLIQVSNYADLPEILELKKLGLADGLILDLGVSSDQLDGSGRGFSFQKDEPLLMTYDLNGEPVRKILTELTEKELTEIIREYGEERYANKIAKAIFEQERKKPIVTTLELAELIKNTVPRNYERGRIHPATRTFQALRIYANHELENLERILKNLHRVVKPGGRVAIISFHSLEDRLVKNYFRDYAKAEKAKLLTKKPIVATSEEITANPRSRSAKLRVIQIL</sequence>
<dbReference type="PATRIC" id="fig|1619005.3.peg.1150"/>
<proteinExistence type="inferred from homology"/>
<comment type="subcellular location">
    <subcellularLocation>
        <location evidence="6">Cytoplasm</location>
    </subcellularLocation>
</comment>
<keyword evidence="6" id="KW-0963">Cytoplasm</keyword>
<evidence type="ECO:0000256" key="2">
    <source>
        <dbReference type="ARBA" id="ARBA00022552"/>
    </source>
</evidence>
<reference evidence="7 8" key="1">
    <citation type="journal article" date="2015" name="Nature">
        <title>rRNA introns, odd ribosomes, and small enigmatic genomes across a large radiation of phyla.</title>
        <authorList>
            <person name="Brown C.T."/>
            <person name="Hug L.A."/>
            <person name="Thomas B.C."/>
            <person name="Sharon I."/>
            <person name="Castelle C.J."/>
            <person name="Singh A."/>
            <person name="Wilkins M.J."/>
            <person name="Williams K.H."/>
            <person name="Banfield J.F."/>
        </authorList>
    </citation>
    <scope>NUCLEOTIDE SEQUENCE [LARGE SCALE GENOMIC DNA]</scope>
</reference>
<evidence type="ECO:0000256" key="1">
    <source>
        <dbReference type="ARBA" id="ARBA00010396"/>
    </source>
</evidence>
<organism evidence="7 8">
    <name type="scientific">Candidatus Wolfebacteria bacterium GW2011_GWA2_47_9b</name>
    <dbReference type="NCBI Taxonomy" id="1619005"/>
    <lineage>
        <taxon>Bacteria</taxon>
        <taxon>Candidatus Wolfeibacteriota</taxon>
    </lineage>
</organism>
<evidence type="ECO:0000256" key="6">
    <source>
        <dbReference type="HAMAP-Rule" id="MF_01007"/>
    </source>
</evidence>
<comment type="function">
    <text evidence="6">Specifically methylates the N4 position of cytidine in position 1402 (C1402) of 16S rRNA.</text>
</comment>
<evidence type="ECO:0000313" key="7">
    <source>
        <dbReference type="EMBL" id="KKU88333.1"/>
    </source>
</evidence>